<proteinExistence type="predicted"/>
<evidence type="ECO:0000259" key="2">
    <source>
        <dbReference type="Pfam" id="PF13548"/>
    </source>
</evidence>
<dbReference type="Proteomes" id="UP000759103">
    <property type="component" value="Unassembled WGS sequence"/>
</dbReference>
<keyword evidence="1" id="KW-0812">Transmembrane</keyword>
<protein>
    <submittedName>
        <fullName evidence="3">DUF4126 family protein</fullName>
    </submittedName>
</protein>
<keyword evidence="1" id="KW-1133">Transmembrane helix</keyword>
<evidence type="ECO:0000313" key="4">
    <source>
        <dbReference type="Proteomes" id="UP000759103"/>
    </source>
</evidence>
<organism evidence="3 4">
    <name type="scientific">Sphingomonas citri</name>
    <dbReference type="NCBI Taxonomy" id="2862499"/>
    <lineage>
        <taxon>Bacteria</taxon>
        <taxon>Pseudomonadati</taxon>
        <taxon>Pseudomonadota</taxon>
        <taxon>Alphaproteobacteria</taxon>
        <taxon>Sphingomonadales</taxon>
        <taxon>Sphingomonadaceae</taxon>
        <taxon>Sphingomonas</taxon>
    </lineage>
</organism>
<keyword evidence="4" id="KW-1185">Reference proteome</keyword>
<evidence type="ECO:0000256" key="1">
    <source>
        <dbReference type="SAM" id="Phobius"/>
    </source>
</evidence>
<accession>A0ABS7BJE3</accession>
<feature type="transmembrane region" description="Helical" evidence="1">
    <location>
        <begin position="96"/>
        <end position="114"/>
    </location>
</feature>
<keyword evidence="1" id="KW-0472">Membrane</keyword>
<dbReference type="Pfam" id="PF13548">
    <property type="entry name" value="DUF4126"/>
    <property type="match status" value="1"/>
</dbReference>
<dbReference type="InterPro" id="IPR025196">
    <property type="entry name" value="DUF4126"/>
</dbReference>
<feature type="domain" description="DUF4126" evidence="2">
    <location>
        <begin position="2"/>
        <end position="146"/>
    </location>
</feature>
<evidence type="ECO:0000313" key="3">
    <source>
        <dbReference type="EMBL" id="MBW6529660.1"/>
    </source>
</evidence>
<sequence length="149" mass="14856">MLASLLIAAVSGMRAMTPLATVANAARRGELPREDGTPALLAHPLVSAGTLALAAGELAGDKMKTAPDRIILPGMVARVATGALAAASLAPRKQRTLAAVLGAGVAAGASYVTFRARAAAMRRYGQTATGVVEDAVALGTASLAVRAAR</sequence>
<name>A0ABS7BJE3_9SPHN</name>
<dbReference type="EMBL" id="JAHXZN010000001">
    <property type="protein sequence ID" value="MBW6529660.1"/>
    <property type="molecule type" value="Genomic_DNA"/>
</dbReference>
<gene>
    <name evidence="3" type="ORF">KZ820_02835</name>
</gene>
<dbReference type="RefSeq" id="WP_219747170.1">
    <property type="nucleotide sequence ID" value="NZ_JAHXZN010000001.1"/>
</dbReference>
<comment type="caution">
    <text evidence="3">The sequence shown here is derived from an EMBL/GenBank/DDBJ whole genome shotgun (WGS) entry which is preliminary data.</text>
</comment>
<reference evidence="3 4" key="1">
    <citation type="submission" date="2021-07" db="EMBL/GenBank/DDBJ databases">
        <title>Sphingomonas sp.</title>
        <authorList>
            <person name="Feng G."/>
            <person name="Li J."/>
            <person name="Pan M."/>
        </authorList>
    </citation>
    <scope>NUCLEOTIDE SEQUENCE [LARGE SCALE GENOMIC DNA]</scope>
    <source>
        <strain evidence="3 4">RRHST34</strain>
    </source>
</reference>